<protein>
    <submittedName>
        <fullName evidence="2">Uncharacterized protein</fullName>
    </submittedName>
</protein>
<dbReference type="EMBL" id="OB663826">
    <property type="protein sequence ID" value="CAD7231737.1"/>
    <property type="molecule type" value="Genomic_DNA"/>
</dbReference>
<feature type="compositionally biased region" description="Basic and acidic residues" evidence="1">
    <location>
        <begin position="71"/>
        <end position="91"/>
    </location>
</feature>
<accession>A0A7R8WIW8</accession>
<sequence>MTIGCRMLPVPASFSGEPPLSRPQQAQSSRVPSAAPPHPPLAPSTMGAGAPPDRSDPFESVTKRMALKRQCIKEPKEELRRRQEERKREVKLPAPIPRLPSPELENPDRPVSPERPVSHPSPPPNSRQFTEMLNSVNIVM</sequence>
<feature type="region of interest" description="Disordered" evidence="1">
    <location>
        <begin position="1"/>
        <end position="140"/>
    </location>
</feature>
<feature type="compositionally biased region" description="Polar residues" evidence="1">
    <location>
        <begin position="128"/>
        <end position="140"/>
    </location>
</feature>
<reference evidence="2" key="1">
    <citation type="submission" date="2020-11" db="EMBL/GenBank/DDBJ databases">
        <authorList>
            <person name="Tran Van P."/>
        </authorList>
    </citation>
    <scope>NUCLEOTIDE SEQUENCE</scope>
</reference>
<evidence type="ECO:0000313" key="2">
    <source>
        <dbReference type="EMBL" id="CAD7231737.1"/>
    </source>
</evidence>
<name>A0A7R8WIW8_9CRUS</name>
<dbReference type="AlphaFoldDB" id="A0A7R8WIW8"/>
<evidence type="ECO:0000256" key="1">
    <source>
        <dbReference type="SAM" id="MobiDB-lite"/>
    </source>
</evidence>
<gene>
    <name evidence="2" type="ORF">CTOB1V02_LOCUS9581</name>
</gene>
<organism evidence="2">
    <name type="scientific">Cyprideis torosa</name>
    <dbReference type="NCBI Taxonomy" id="163714"/>
    <lineage>
        <taxon>Eukaryota</taxon>
        <taxon>Metazoa</taxon>
        <taxon>Ecdysozoa</taxon>
        <taxon>Arthropoda</taxon>
        <taxon>Crustacea</taxon>
        <taxon>Oligostraca</taxon>
        <taxon>Ostracoda</taxon>
        <taxon>Podocopa</taxon>
        <taxon>Podocopida</taxon>
        <taxon>Cytherocopina</taxon>
        <taxon>Cytheroidea</taxon>
        <taxon>Cytherideidae</taxon>
        <taxon>Cyprideis</taxon>
    </lineage>
</organism>
<proteinExistence type="predicted"/>